<keyword evidence="1" id="KW-1133">Transmembrane helix</keyword>
<evidence type="ECO:0000256" key="1">
    <source>
        <dbReference type="SAM" id="Phobius"/>
    </source>
</evidence>
<reference evidence="3" key="1">
    <citation type="submission" date="2018-05" db="EMBL/GenBank/DDBJ databases">
        <title>Leptospira yasudae sp. nov. and Leptospira stimsonii sp. nov., two pathogenic species of the genus Leptospira isolated from environmental sources.</title>
        <authorList>
            <person name="Casanovas-Massana A."/>
            <person name="Hamond C."/>
            <person name="Santos L.A."/>
            <person name="Hacker K.P."/>
            <person name="Balassiano I."/>
            <person name="Medeiros M.A."/>
            <person name="Reis M.G."/>
            <person name="Ko A.I."/>
            <person name="Wunder E.A."/>
        </authorList>
    </citation>
    <scope>NUCLEOTIDE SEQUENCE [LARGE SCALE GENOMIC DNA]</scope>
    <source>
        <strain evidence="3">AMB6-RJ</strain>
    </source>
</reference>
<name>A0A8B3CUF5_9LEPT</name>
<dbReference type="EMBL" id="QHCS01000001">
    <property type="protein sequence ID" value="RHX87898.1"/>
    <property type="molecule type" value="Genomic_DNA"/>
</dbReference>
<protein>
    <submittedName>
        <fullName evidence="2">Uncharacterized protein</fullName>
    </submittedName>
</protein>
<keyword evidence="1" id="KW-0472">Membrane</keyword>
<evidence type="ECO:0000313" key="2">
    <source>
        <dbReference type="EMBL" id="RHX87898.1"/>
    </source>
</evidence>
<organism evidence="2 3">
    <name type="scientific">Leptospira stimsonii</name>
    <dbReference type="NCBI Taxonomy" id="2202203"/>
    <lineage>
        <taxon>Bacteria</taxon>
        <taxon>Pseudomonadati</taxon>
        <taxon>Spirochaetota</taxon>
        <taxon>Spirochaetia</taxon>
        <taxon>Leptospirales</taxon>
        <taxon>Leptospiraceae</taxon>
        <taxon>Leptospira</taxon>
    </lineage>
</organism>
<dbReference type="AlphaFoldDB" id="A0A8B3CUF5"/>
<proteinExistence type="predicted"/>
<feature type="transmembrane region" description="Helical" evidence="1">
    <location>
        <begin position="14"/>
        <end position="33"/>
    </location>
</feature>
<sequence length="77" mass="8929">MIDDLVFSVIRSEIFFYFPFPILCAHFGLEGFLHSTNLSKAFTLYLDNSLNRKNKLDSDRVVVSRIRVLVHILKSIP</sequence>
<gene>
    <name evidence="2" type="ORF">DLM78_02680</name>
</gene>
<evidence type="ECO:0000313" key="3">
    <source>
        <dbReference type="Proteomes" id="UP000266669"/>
    </source>
</evidence>
<accession>A0A8B3CUF5</accession>
<dbReference type="Proteomes" id="UP000266669">
    <property type="component" value="Unassembled WGS sequence"/>
</dbReference>
<comment type="caution">
    <text evidence="2">The sequence shown here is derived from an EMBL/GenBank/DDBJ whole genome shotgun (WGS) entry which is preliminary data.</text>
</comment>
<keyword evidence="1" id="KW-0812">Transmembrane</keyword>